<keyword evidence="9" id="KW-0234">DNA repair</keyword>
<dbReference type="GO" id="GO:0033202">
    <property type="term" value="C:DNA helicase complex"/>
    <property type="evidence" value="ECO:0007669"/>
    <property type="project" value="TreeGrafter"/>
</dbReference>
<dbReference type="SUPFAM" id="SSF52980">
    <property type="entry name" value="Restriction endonuclease-like"/>
    <property type="match status" value="1"/>
</dbReference>
<comment type="catalytic activity">
    <reaction evidence="14">
        <text>ATP + H2O = ADP + phosphate + H(+)</text>
        <dbReference type="Rhea" id="RHEA:13065"/>
        <dbReference type="ChEBI" id="CHEBI:15377"/>
        <dbReference type="ChEBI" id="CHEBI:15378"/>
        <dbReference type="ChEBI" id="CHEBI:30616"/>
        <dbReference type="ChEBI" id="CHEBI:43474"/>
        <dbReference type="ChEBI" id="CHEBI:456216"/>
        <dbReference type="EC" id="5.6.2.4"/>
    </reaction>
</comment>
<keyword evidence="2 15" id="KW-0547">Nucleotide-binding</keyword>
<feature type="domain" description="UvrD-like helicase ATP-binding" evidence="16">
    <location>
        <begin position="15"/>
        <end position="486"/>
    </location>
</feature>
<reference evidence="18" key="1">
    <citation type="submission" date="2020-01" db="EMBL/GenBank/DDBJ databases">
        <title>Gastrointestinal microbiota of LL stock colony Peromyscus leucopus.</title>
        <authorList>
            <person name="Milovic A."/>
            <person name="Bassam K."/>
            <person name="Keay E."/>
            <person name="Barbour A.G."/>
        </authorList>
    </citation>
    <scope>NUCLEOTIDE SEQUENCE</scope>
    <source>
        <strain evidence="18">LL90</strain>
    </source>
</reference>
<dbReference type="InterPro" id="IPR014016">
    <property type="entry name" value="UvrD-like_ATP-bd"/>
</dbReference>
<dbReference type="InterPro" id="IPR011604">
    <property type="entry name" value="PDDEXK-like_dom_sf"/>
</dbReference>
<dbReference type="Pfam" id="PF13361">
    <property type="entry name" value="UvrD_C"/>
    <property type="match status" value="1"/>
</dbReference>
<evidence type="ECO:0000256" key="10">
    <source>
        <dbReference type="ARBA" id="ARBA00023235"/>
    </source>
</evidence>
<gene>
    <name evidence="18" type="ORF">PlAlph_2320</name>
</gene>
<dbReference type="GO" id="GO:0005524">
    <property type="term" value="F:ATP binding"/>
    <property type="evidence" value="ECO:0007669"/>
    <property type="project" value="UniProtKB-UniRule"/>
</dbReference>
<accession>A0A6M4NMN2</accession>
<dbReference type="GO" id="GO:0000725">
    <property type="term" value="P:recombinational repair"/>
    <property type="evidence" value="ECO:0007669"/>
    <property type="project" value="TreeGrafter"/>
</dbReference>
<evidence type="ECO:0000259" key="17">
    <source>
        <dbReference type="PROSITE" id="PS51217"/>
    </source>
</evidence>
<dbReference type="PROSITE" id="PS51198">
    <property type="entry name" value="UVRD_HELICASE_ATP_BIND"/>
    <property type="match status" value="1"/>
</dbReference>
<dbReference type="GO" id="GO:0004527">
    <property type="term" value="F:exonuclease activity"/>
    <property type="evidence" value="ECO:0007669"/>
    <property type="project" value="UniProtKB-KW"/>
</dbReference>
<organism evidence="18">
    <name type="scientific">uncultured Alphaproteobacteria bacterium</name>
    <dbReference type="NCBI Taxonomy" id="91750"/>
    <lineage>
        <taxon>Bacteria</taxon>
        <taxon>Pseudomonadati</taxon>
        <taxon>Pseudomonadota</taxon>
        <taxon>Alphaproteobacteria</taxon>
        <taxon>environmental samples</taxon>
    </lineage>
</organism>
<evidence type="ECO:0000256" key="1">
    <source>
        <dbReference type="ARBA" id="ARBA00022722"/>
    </source>
</evidence>
<keyword evidence="1" id="KW-0540">Nuclease</keyword>
<comment type="catalytic activity">
    <reaction evidence="11">
        <text>Couples ATP hydrolysis with the unwinding of duplex DNA by translocating in the 3'-5' direction.</text>
        <dbReference type="EC" id="5.6.2.4"/>
    </reaction>
</comment>
<evidence type="ECO:0000256" key="7">
    <source>
        <dbReference type="ARBA" id="ARBA00022840"/>
    </source>
</evidence>
<feature type="binding site" evidence="15">
    <location>
        <begin position="36"/>
        <end position="43"/>
    </location>
    <ligand>
        <name>ATP</name>
        <dbReference type="ChEBI" id="CHEBI:30616"/>
    </ligand>
</feature>
<dbReference type="InterPro" id="IPR014151">
    <property type="entry name" value="DNA_helicase_AddA"/>
</dbReference>
<dbReference type="NCBIfam" id="TIGR02784">
    <property type="entry name" value="addA_alphas"/>
    <property type="match status" value="1"/>
</dbReference>
<dbReference type="InterPro" id="IPR000212">
    <property type="entry name" value="DNA_helicase_UvrD/REP"/>
</dbReference>
<dbReference type="Gene3D" id="3.90.320.10">
    <property type="match status" value="1"/>
</dbReference>
<dbReference type="GO" id="GO:0043138">
    <property type="term" value="F:3'-5' DNA helicase activity"/>
    <property type="evidence" value="ECO:0007669"/>
    <property type="project" value="UniProtKB-EC"/>
</dbReference>
<dbReference type="SUPFAM" id="SSF52540">
    <property type="entry name" value="P-loop containing nucleoside triphosphate hydrolases"/>
    <property type="match status" value="1"/>
</dbReference>
<dbReference type="GO" id="GO:0005829">
    <property type="term" value="C:cytosol"/>
    <property type="evidence" value="ECO:0007669"/>
    <property type="project" value="TreeGrafter"/>
</dbReference>
<dbReference type="InterPro" id="IPR011335">
    <property type="entry name" value="Restrct_endonuc-II-like"/>
</dbReference>
<dbReference type="PROSITE" id="PS51217">
    <property type="entry name" value="UVRD_HELICASE_CTER"/>
    <property type="match status" value="1"/>
</dbReference>
<name>A0A6M4NMN2_9PROT</name>
<evidence type="ECO:0000256" key="13">
    <source>
        <dbReference type="ARBA" id="ARBA00034923"/>
    </source>
</evidence>
<evidence type="ECO:0000256" key="3">
    <source>
        <dbReference type="ARBA" id="ARBA00022763"/>
    </source>
</evidence>
<dbReference type="PANTHER" id="PTHR11070">
    <property type="entry name" value="UVRD / RECB / PCRA DNA HELICASE FAMILY MEMBER"/>
    <property type="match status" value="1"/>
</dbReference>
<evidence type="ECO:0000256" key="15">
    <source>
        <dbReference type="PROSITE-ProRule" id="PRU00560"/>
    </source>
</evidence>
<evidence type="ECO:0000259" key="16">
    <source>
        <dbReference type="PROSITE" id="PS51198"/>
    </source>
</evidence>
<keyword evidence="4 15" id="KW-0378">Hydrolase</keyword>
<dbReference type="InterPro" id="IPR038726">
    <property type="entry name" value="PDDEXK_AddAB-type"/>
</dbReference>
<protein>
    <recommendedName>
        <fullName evidence="12">DNA 3'-5' helicase</fullName>
        <ecNumber evidence="12">5.6.2.4</ecNumber>
    </recommendedName>
    <alternativeName>
        <fullName evidence="13">DNA 3'-5' helicase II</fullName>
    </alternativeName>
</protein>
<evidence type="ECO:0000256" key="14">
    <source>
        <dbReference type="ARBA" id="ARBA00048988"/>
    </source>
</evidence>
<proteinExistence type="predicted"/>
<feature type="domain" description="UvrD-like helicase C-terminal" evidence="17">
    <location>
        <begin position="487"/>
        <end position="786"/>
    </location>
</feature>
<dbReference type="AlphaFoldDB" id="A0A6M4NMN2"/>
<dbReference type="EC" id="5.6.2.4" evidence="12"/>
<keyword evidence="6" id="KW-0269">Exonuclease</keyword>
<dbReference type="Pfam" id="PF00580">
    <property type="entry name" value="UvrD-helicase"/>
    <property type="match status" value="1"/>
</dbReference>
<dbReference type="InterPro" id="IPR027417">
    <property type="entry name" value="P-loop_NTPase"/>
</dbReference>
<evidence type="ECO:0000256" key="9">
    <source>
        <dbReference type="ARBA" id="ARBA00023204"/>
    </source>
</evidence>
<dbReference type="InterPro" id="IPR014017">
    <property type="entry name" value="DNA_helicase_UvrD-like_C"/>
</dbReference>
<evidence type="ECO:0000256" key="4">
    <source>
        <dbReference type="ARBA" id="ARBA00022801"/>
    </source>
</evidence>
<evidence type="ECO:0000256" key="11">
    <source>
        <dbReference type="ARBA" id="ARBA00034617"/>
    </source>
</evidence>
<keyword evidence="8" id="KW-0238">DNA-binding</keyword>
<dbReference type="PANTHER" id="PTHR11070:SF2">
    <property type="entry name" value="ATP-DEPENDENT DNA HELICASE SRS2"/>
    <property type="match status" value="1"/>
</dbReference>
<keyword evidence="10" id="KW-0413">Isomerase</keyword>
<evidence type="ECO:0000256" key="8">
    <source>
        <dbReference type="ARBA" id="ARBA00023125"/>
    </source>
</evidence>
<dbReference type="Pfam" id="PF12705">
    <property type="entry name" value="PDDEXK_1"/>
    <property type="match status" value="1"/>
</dbReference>
<sequence length="1115" mass="126650">MTNNDDILSSRMQLSAIATRQQRLAAAPKKSIWVGASAGTGKTKVLSDRVLRLLLEGVNAAKILCLTYTKAAAVEMNLRIAERLGKWAIADDPELENELDKLYGKLPADVKSLNKLKAKARQLFAILLETPGGIKIQTFHSFCQEVLKRFPLEANISPYFEIMDDRSSLEAITDVKNKIIAEAGQNPESPFGQAMAFITENISEYSFPAVINAIISERSKIEQAIKNYGGDDKLLAAVSKKLKISDNISEEQIIEEFANNTPIEDLRRLAAAGMEDVAPWADGRYDIRNYTEYMLVFLTGKNEPRSISRNKILNKNPDFAEIFLSEGERCLELLDSLKSFKLYQSTKAVLLLASELIKRYNDFKRSHAKMDFSDIILLTRNLLDNREAAKWVLFKLDGGIDNILIDEAQDTSPDQWAIIQSICDEFFAGEGSSENSRTIFAVGDRKQSIYSFQGADPDKFDEMRDHFSKLAPNFEKVNLEISFRSAPAILAAVNQLFANENIRRGVASEGENIEHVPFRKGEGGEVEFWEMIEPENEVQNDEWMPPVQRIQKISTSSQMAKAIAEKIKNMVSSGEILQSKQRPVQYGDFLILVRSRDGFCQEFIRECKNLNINVAGIDRIHLIEQIAVQDLISLGRFLLLPDDDLSLAEVLKSPLFGLNDDDLFTLCCKRSGSLWSSLLTNSNYTEVSESLKKLFNKVDFMRPFELYNYVLSEMGGRKKFYERMGPEAEDGLDEFINLSISFEQEHIPTLQNFIEWITSDDVEIKREVEQGKNNLVKIMTVHGSKGLQAPIVILPDTTRIPKSSRESGILWDKNLFLYPTSASDYNKFCDRLHKYKKTKMFEEYRRLMYVAVTRAEDRMIFCGYRKKNKSPENSWYNLFKNSFTKIASLNEAKNVWTLSNRQELTPKKEETAEQINNQTAIPDFMFKPASEELPLSKPLTPSRPDDEPAVISPLAVKNDGIFYKRGSLIHKLLQFLPEIQPAERQFKIIDFLKQKAPEFDNKEVEKICFEILSLLDNPSFGSVFGPSSKAEVPLMGEAGGKIISGQIDRLVINKKQVIIVDFKTNRQPAKTTNDVPSAYVAQLKAYKLLLQKIYPEKEVKTYILWTNSANMMEIL</sequence>
<evidence type="ECO:0000256" key="5">
    <source>
        <dbReference type="ARBA" id="ARBA00022806"/>
    </source>
</evidence>
<dbReference type="Gene3D" id="3.40.50.300">
    <property type="entry name" value="P-loop containing nucleotide triphosphate hydrolases"/>
    <property type="match status" value="4"/>
</dbReference>
<evidence type="ECO:0000256" key="6">
    <source>
        <dbReference type="ARBA" id="ARBA00022839"/>
    </source>
</evidence>
<keyword evidence="5 15" id="KW-0347">Helicase</keyword>
<dbReference type="GO" id="GO:0003677">
    <property type="term" value="F:DNA binding"/>
    <property type="evidence" value="ECO:0007669"/>
    <property type="project" value="UniProtKB-KW"/>
</dbReference>
<evidence type="ECO:0000256" key="2">
    <source>
        <dbReference type="ARBA" id="ARBA00022741"/>
    </source>
</evidence>
<dbReference type="Gene3D" id="1.10.486.10">
    <property type="entry name" value="PCRA, domain 4"/>
    <property type="match status" value="1"/>
</dbReference>
<evidence type="ECO:0000256" key="12">
    <source>
        <dbReference type="ARBA" id="ARBA00034808"/>
    </source>
</evidence>
<keyword evidence="3" id="KW-0227">DNA damage</keyword>
<evidence type="ECO:0000313" key="18">
    <source>
        <dbReference type="EMBL" id="QJR98227.1"/>
    </source>
</evidence>
<keyword evidence="7 15" id="KW-0067">ATP-binding</keyword>
<dbReference type="EMBL" id="MN990729">
    <property type="protein sequence ID" value="QJR98227.1"/>
    <property type="molecule type" value="Genomic_DNA"/>
</dbReference>